<dbReference type="CDD" id="cd01949">
    <property type="entry name" value="GGDEF"/>
    <property type="match status" value="1"/>
</dbReference>
<dbReference type="InterPro" id="IPR013656">
    <property type="entry name" value="PAS_4"/>
</dbReference>
<dbReference type="InterPro" id="IPR035965">
    <property type="entry name" value="PAS-like_dom_sf"/>
</dbReference>
<dbReference type="PROSITE" id="PS50887">
    <property type="entry name" value="GGDEF"/>
    <property type="match status" value="1"/>
</dbReference>
<dbReference type="STRING" id="1236970.JCM9140_2554"/>
<dbReference type="PANTHER" id="PTHR44757:SF2">
    <property type="entry name" value="BIOFILM ARCHITECTURE MAINTENANCE PROTEIN MBAA"/>
    <property type="match status" value="1"/>
</dbReference>
<gene>
    <name evidence="5" type="ORF">JCM9140_2554</name>
</gene>
<dbReference type="CDD" id="cd01948">
    <property type="entry name" value="EAL"/>
    <property type="match status" value="1"/>
</dbReference>
<protein>
    <submittedName>
        <fullName evidence="5">Diguanylate cyclase/phosphodiesterase</fullName>
    </submittedName>
</protein>
<dbReference type="InterPro" id="IPR035919">
    <property type="entry name" value="EAL_sf"/>
</dbReference>
<dbReference type="NCBIfam" id="TIGR00254">
    <property type="entry name" value="GGDEF"/>
    <property type="match status" value="1"/>
</dbReference>
<name>W4Q462_9BACI</name>
<accession>W4Q462</accession>
<feature type="transmembrane region" description="Helical" evidence="1">
    <location>
        <begin position="24"/>
        <end position="45"/>
    </location>
</feature>
<dbReference type="PROSITE" id="PS50883">
    <property type="entry name" value="EAL"/>
    <property type="match status" value="1"/>
</dbReference>
<dbReference type="Gene3D" id="3.30.450.20">
    <property type="entry name" value="PAS domain"/>
    <property type="match status" value="1"/>
</dbReference>
<feature type="transmembrane region" description="Helical" evidence="1">
    <location>
        <begin position="91"/>
        <end position="110"/>
    </location>
</feature>
<comment type="caution">
    <text evidence="5">The sequence shown here is derived from an EMBL/GenBank/DDBJ whole genome shotgun (WGS) entry which is preliminary data.</text>
</comment>
<dbReference type="PROSITE" id="PS50112">
    <property type="entry name" value="PAS"/>
    <property type="match status" value="1"/>
</dbReference>
<dbReference type="SMART" id="SM00052">
    <property type="entry name" value="EAL"/>
    <property type="match status" value="1"/>
</dbReference>
<evidence type="ECO:0000259" key="4">
    <source>
        <dbReference type="PROSITE" id="PS50887"/>
    </source>
</evidence>
<keyword evidence="1" id="KW-0812">Transmembrane</keyword>
<dbReference type="InterPro" id="IPR001633">
    <property type="entry name" value="EAL_dom"/>
</dbReference>
<keyword evidence="6" id="KW-1185">Reference proteome</keyword>
<reference evidence="5" key="1">
    <citation type="journal article" date="2014" name="Genome Announc.">
        <title>Draft Genome Sequences of Three Alkaliphilic Bacillus Strains, Bacillus wakoensis JCM 9140T, Bacillus akibai JCM 9157T, and Bacillus hemicellulosilyticus JCM 9152T.</title>
        <authorList>
            <person name="Yuki M."/>
            <person name="Oshima K."/>
            <person name="Suda W."/>
            <person name="Oshida Y."/>
            <person name="Kitamura K."/>
            <person name="Iida T."/>
            <person name="Hattori M."/>
            <person name="Ohkuma M."/>
        </authorList>
    </citation>
    <scope>NUCLEOTIDE SEQUENCE [LARGE SCALE GENOMIC DNA]</scope>
    <source>
        <strain evidence="5">JCM 9140</strain>
    </source>
</reference>
<dbReference type="AlphaFoldDB" id="W4Q462"/>
<feature type="domain" description="GGDEF" evidence="4">
    <location>
        <begin position="438"/>
        <end position="571"/>
    </location>
</feature>
<evidence type="ECO:0000313" key="6">
    <source>
        <dbReference type="Proteomes" id="UP000018890"/>
    </source>
</evidence>
<dbReference type="Gene3D" id="3.20.20.450">
    <property type="entry name" value="EAL domain"/>
    <property type="match status" value="1"/>
</dbReference>
<feature type="transmembrane region" description="Helical" evidence="1">
    <location>
        <begin position="250"/>
        <end position="271"/>
    </location>
</feature>
<dbReference type="EMBL" id="BAUT01000025">
    <property type="protein sequence ID" value="GAE26483.1"/>
    <property type="molecule type" value="Genomic_DNA"/>
</dbReference>
<evidence type="ECO:0000259" key="2">
    <source>
        <dbReference type="PROSITE" id="PS50112"/>
    </source>
</evidence>
<feature type="transmembrane region" description="Helical" evidence="1">
    <location>
        <begin position="220"/>
        <end position="244"/>
    </location>
</feature>
<dbReference type="InterPro" id="IPR052155">
    <property type="entry name" value="Biofilm_reg_signaling"/>
</dbReference>
<dbReference type="InterPro" id="IPR029787">
    <property type="entry name" value="Nucleotide_cyclase"/>
</dbReference>
<evidence type="ECO:0000256" key="1">
    <source>
        <dbReference type="SAM" id="Phobius"/>
    </source>
</evidence>
<dbReference type="SMART" id="SM00091">
    <property type="entry name" value="PAS"/>
    <property type="match status" value="1"/>
</dbReference>
<dbReference type="SUPFAM" id="SSF55785">
    <property type="entry name" value="PYP-like sensor domain (PAS domain)"/>
    <property type="match status" value="1"/>
</dbReference>
<dbReference type="InterPro" id="IPR043128">
    <property type="entry name" value="Rev_trsase/Diguanyl_cyclase"/>
</dbReference>
<dbReference type="SMART" id="SM00267">
    <property type="entry name" value="GGDEF"/>
    <property type="match status" value="1"/>
</dbReference>
<feature type="transmembrane region" description="Helical" evidence="1">
    <location>
        <begin position="61"/>
        <end position="79"/>
    </location>
</feature>
<feature type="domain" description="PAS" evidence="2">
    <location>
        <begin position="283"/>
        <end position="353"/>
    </location>
</feature>
<feature type="domain" description="EAL" evidence="3">
    <location>
        <begin position="580"/>
        <end position="832"/>
    </location>
</feature>
<keyword evidence="1" id="KW-0472">Membrane</keyword>
<feature type="transmembrane region" description="Helical" evidence="1">
    <location>
        <begin position="159"/>
        <end position="179"/>
    </location>
</feature>
<dbReference type="InterPro" id="IPR000160">
    <property type="entry name" value="GGDEF_dom"/>
</dbReference>
<sequence length="838" mass="95166">MGALISTLLLYHAYKRTALKEKKLWFYLAIGSASYFVAELFWMYYESYLRIDVPFPGIPDLFYMLQIFFYLVALLSYFIRFKSITKNMQFMFELLILMVVTVTLSYYFIIEKLITDPELTGLFLFVYLGYPFGDIALVFTALLLLFGKREIRYKKSLSIILLAVLIQAVADSGYFYLLLTDQYETGSLFDPLFTLALLMVGYSSLHARNEEISAASPVTVSMNVFTFILPYISCVGLILFIILFDREHTILTIGGFLSFVLIVVRQMIVLLSNQQLVADLNDSKQRFQSLFENHPDAVYSVTLEGEFIQVNQTAARLAKMTPEQFIGQSFYSFVQIKDRDKVSHYFQKARAGEHQQFELSSVNEEGDCFEFSVTMIPTYVERKVVGVFQIVKDVTMLKRSEEKTQYLAYHDSLTGLSNRAFFEESLQQELVTLKKKDSGLAVCLIDLDRFKLINDTLGHDAGDELLVEIADRLRSHVKEGDVVSRLGGDEFTVLLKNINRLQDVINIVESVMGDLGRSYLIRGHEFFTSPSIGISYCTEGDVTPVDMLKQADLAMYESKRNGKNQFTIYEKGMEQVSADQLVIENDLRRALEKNEFVLHYQPQFNTLNQQLYGVEALIRWQHPRLGLVAPGQFMAVAEESSIILPIGEWVVREACRQGKTWHDKGMIVTMSVNLSPKQFQSPCLVELLSEILEETQFDPNYLVLEITEAVAMNHIEKTIDTLTQIRSLGVQISIDDFGTGHSSLAYLAKLPIDALKIPREFVNELGVETNKAIVHTIITLASNLKLGLVAEGVETTSQKNLLQTMGCYKMQGYLLGKPATVEELENEWAVCGPRGQVP</sequence>
<evidence type="ECO:0000313" key="5">
    <source>
        <dbReference type="EMBL" id="GAE26483.1"/>
    </source>
</evidence>
<dbReference type="Pfam" id="PF00563">
    <property type="entry name" value="EAL"/>
    <property type="match status" value="1"/>
</dbReference>
<evidence type="ECO:0000259" key="3">
    <source>
        <dbReference type="PROSITE" id="PS50883"/>
    </source>
</evidence>
<dbReference type="PANTHER" id="PTHR44757">
    <property type="entry name" value="DIGUANYLATE CYCLASE DGCP"/>
    <property type="match status" value="1"/>
</dbReference>
<dbReference type="Pfam" id="PF08448">
    <property type="entry name" value="PAS_4"/>
    <property type="match status" value="1"/>
</dbReference>
<dbReference type="SUPFAM" id="SSF55073">
    <property type="entry name" value="Nucleotide cyclase"/>
    <property type="match status" value="1"/>
</dbReference>
<dbReference type="Pfam" id="PF00990">
    <property type="entry name" value="GGDEF"/>
    <property type="match status" value="1"/>
</dbReference>
<feature type="transmembrane region" description="Helical" evidence="1">
    <location>
        <begin position="122"/>
        <end position="147"/>
    </location>
</feature>
<dbReference type="InterPro" id="IPR000014">
    <property type="entry name" value="PAS"/>
</dbReference>
<dbReference type="Gene3D" id="3.30.70.270">
    <property type="match status" value="1"/>
</dbReference>
<dbReference type="Proteomes" id="UP000018890">
    <property type="component" value="Unassembled WGS sequence"/>
</dbReference>
<organism evidence="5 6">
    <name type="scientific">Halalkalibacter wakoensis JCM 9140</name>
    <dbReference type="NCBI Taxonomy" id="1236970"/>
    <lineage>
        <taxon>Bacteria</taxon>
        <taxon>Bacillati</taxon>
        <taxon>Bacillota</taxon>
        <taxon>Bacilli</taxon>
        <taxon>Bacillales</taxon>
        <taxon>Bacillaceae</taxon>
        <taxon>Halalkalibacter</taxon>
    </lineage>
</organism>
<dbReference type="NCBIfam" id="TIGR00229">
    <property type="entry name" value="sensory_box"/>
    <property type="match status" value="1"/>
</dbReference>
<dbReference type="SUPFAM" id="SSF141868">
    <property type="entry name" value="EAL domain-like"/>
    <property type="match status" value="1"/>
</dbReference>
<dbReference type="FunFam" id="3.30.70.270:FF:000001">
    <property type="entry name" value="Diguanylate cyclase domain protein"/>
    <property type="match status" value="1"/>
</dbReference>
<keyword evidence="1" id="KW-1133">Transmembrane helix</keyword>
<dbReference type="CDD" id="cd00130">
    <property type="entry name" value="PAS"/>
    <property type="match status" value="1"/>
</dbReference>
<proteinExistence type="predicted"/>